<dbReference type="RefSeq" id="WP_092357010.1">
    <property type="nucleotide sequence ID" value="NZ_CAJTPY010000062.1"/>
</dbReference>
<sequence>MKKLINNTFLTIIVILQFGYLLMFYLKNQLYLKSPASSISKTVFQKLQTYDKVANIMLIMLACIVMFYCGYVLLKVKEKQIIIYDLVIMVILFIAGLIFYLVFLKNIYYNILINLLVFIGVVVIVLLITLFKIRNHML</sequence>
<evidence type="ECO:0000313" key="2">
    <source>
        <dbReference type="EMBL" id="SET89065.1"/>
    </source>
</evidence>
<proteinExistence type="predicted"/>
<accession>A0A1I0I0N4</accession>
<keyword evidence="1" id="KW-0472">Membrane</keyword>
<evidence type="ECO:0000256" key="1">
    <source>
        <dbReference type="SAM" id="Phobius"/>
    </source>
</evidence>
<gene>
    <name evidence="2" type="ORF">SAMN04489758_1673</name>
</gene>
<name>A0A1I0I0N4_9FIRM</name>
<evidence type="ECO:0000313" key="3">
    <source>
        <dbReference type="Proteomes" id="UP000198558"/>
    </source>
</evidence>
<feature type="transmembrane region" description="Helical" evidence="1">
    <location>
        <begin position="53"/>
        <end position="74"/>
    </location>
</feature>
<dbReference type="AlphaFoldDB" id="A0A1I0I0N4"/>
<keyword evidence="1" id="KW-1133">Transmembrane helix</keyword>
<dbReference type="GeneID" id="78289644"/>
<dbReference type="Proteomes" id="UP000198558">
    <property type="component" value="Unassembled WGS sequence"/>
</dbReference>
<keyword evidence="1" id="KW-0812">Transmembrane</keyword>
<feature type="transmembrane region" description="Helical" evidence="1">
    <location>
        <begin position="81"/>
        <end position="101"/>
    </location>
</feature>
<keyword evidence="3" id="KW-1185">Reference proteome</keyword>
<feature type="transmembrane region" description="Helical" evidence="1">
    <location>
        <begin position="107"/>
        <end position="131"/>
    </location>
</feature>
<feature type="transmembrane region" description="Helical" evidence="1">
    <location>
        <begin position="7"/>
        <end position="26"/>
    </location>
</feature>
<dbReference type="EMBL" id="FOIN01000067">
    <property type="protein sequence ID" value="SET89065.1"/>
    <property type="molecule type" value="Genomic_DNA"/>
</dbReference>
<reference evidence="3" key="1">
    <citation type="submission" date="2016-10" db="EMBL/GenBank/DDBJ databases">
        <authorList>
            <person name="Varghese N."/>
            <person name="Submissions S."/>
        </authorList>
    </citation>
    <scope>NUCLEOTIDE SEQUENCE [LARGE SCALE GENOMIC DNA]</scope>
    <source>
        <strain evidence="3">DSM 1551</strain>
    </source>
</reference>
<protein>
    <submittedName>
        <fullName evidence="2">Uncharacterized protein</fullName>
    </submittedName>
</protein>
<organism evidence="2 3">
    <name type="scientific">Thomasclavelia cocleata</name>
    <dbReference type="NCBI Taxonomy" id="69824"/>
    <lineage>
        <taxon>Bacteria</taxon>
        <taxon>Bacillati</taxon>
        <taxon>Bacillota</taxon>
        <taxon>Erysipelotrichia</taxon>
        <taxon>Erysipelotrichales</taxon>
        <taxon>Coprobacillaceae</taxon>
        <taxon>Thomasclavelia</taxon>
    </lineage>
</organism>